<dbReference type="Gene3D" id="3.40.50.720">
    <property type="entry name" value="NAD(P)-binding Rossmann-like Domain"/>
    <property type="match status" value="1"/>
</dbReference>
<dbReference type="EMBL" id="HBNR01079095">
    <property type="protein sequence ID" value="CAE4655770.1"/>
    <property type="molecule type" value="Transcribed_RNA"/>
</dbReference>
<dbReference type="GO" id="GO:0005739">
    <property type="term" value="C:mitochondrion"/>
    <property type="evidence" value="ECO:0007669"/>
    <property type="project" value="TreeGrafter"/>
</dbReference>
<evidence type="ECO:0008006" key="2">
    <source>
        <dbReference type="Google" id="ProtNLM"/>
    </source>
</evidence>
<proteinExistence type="predicted"/>
<organism evidence="1">
    <name type="scientific">Alexandrium monilatum</name>
    <dbReference type="NCBI Taxonomy" id="311494"/>
    <lineage>
        <taxon>Eukaryota</taxon>
        <taxon>Sar</taxon>
        <taxon>Alveolata</taxon>
        <taxon>Dinophyceae</taxon>
        <taxon>Gonyaulacales</taxon>
        <taxon>Pyrocystaceae</taxon>
        <taxon>Alexandrium</taxon>
    </lineage>
</organism>
<accession>A0A7S4SU06</accession>
<dbReference type="GO" id="GO:0009247">
    <property type="term" value="P:glycolipid biosynthetic process"/>
    <property type="evidence" value="ECO:0007669"/>
    <property type="project" value="TreeGrafter"/>
</dbReference>
<sequence>MADAAAEFVPPFQKKYFSQDMMSKFEPLMDAMVKVEETEAADAAAFKEFEANWDKFMDFSWCSQWDGKKYDVVFYGMSGYSGYLMMEYLKRNTLKKKKESFTFAFAGRSVAKVAEMRDREFAGTEWAETPILTASFDDVVSIIDLVKSAHVIVNCAGPYMLTEGEVLIDACIWCKTDYVDISQEVPWTLRVKELHKYAVDAGVMVVPSCAGSAYADLGVYLLAKKLRDDFGEATRSAVCYCSGGGTAAGASGGTLRTRASMSNIDRDTSAAMADPYSLGGYIPEFDRNGIKVVDIQLGTGICMPAVREEDKDENMTKVSEDKKLGVWRAPFVHSFFDTRVVRRSNMLHADLGNQPYGPAMNFMEYAMLPPEQVAAAKRSEKEGRADQAKPMGQYGMTLEEEEAMLKSEGREFKEGEGPAVEDFSDAWSGFFLHAESVNGNQVKCSFVGADGYYECSRVAVETALTLRFDRSKLSYKGGVLTPSTAGGSALVERLTASGVKFKMGEWIESSDLAPPSIA</sequence>
<dbReference type="PANTHER" id="PTHR12286:SF5">
    <property type="entry name" value="SACCHAROPINE DEHYDROGENASE-LIKE OXIDOREDUCTASE"/>
    <property type="match status" value="1"/>
</dbReference>
<evidence type="ECO:0000313" key="1">
    <source>
        <dbReference type="EMBL" id="CAE4655770.1"/>
    </source>
</evidence>
<gene>
    <name evidence="1" type="ORF">AMON00008_LOCUS56409</name>
</gene>
<dbReference type="PANTHER" id="PTHR12286">
    <property type="entry name" value="SACCHAROPINE DEHYDROGENASE-LIKE OXIDOREDUCTASE"/>
    <property type="match status" value="1"/>
</dbReference>
<dbReference type="GO" id="GO:0005886">
    <property type="term" value="C:plasma membrane"/>
    <property type="evidence" value="ECO:0007669"/>
    <property type="project" value="TreeGrafter"/>
</dbReference>
<protein>
    <recommendedName>
        <fullName evidence="2">Saccharopine dehydrogenase NADP binding domain-containing protein</fullName>
    </recommendedName>
</protein>
<dbReference type="InterPro" id="IPR051276">
    <property type="entry name" value="Saccharopine_DH-like_oxidrdct"/>
</dbReference>
<dbReference type="GO" id="GO:0005811">
    <property type="term" value="C:lipid droplet"/>
    <property type="evidence" value="ECO:0007669"/>
    <property type="project" value="TreeGrafter"/>
</dbReference>
<reference evidence="1" key="1">
    <citation type="submission" date="2021-01" db="EMBL/GenBank/DDBJ databases">
        <authorList>
            <person name="Corre E."/>
            <person name="Pelletier E."/>
            <person name="Niang G."/>
            <person name="Scheremetjew M."/>
            <person name="Finn R."/>
            <person name="Kale V."/>
            <person name="Holt S."/>
            <person name="Cochrane G."/>
            <person name="Meng A."/>
            <person name="Brown T."/>
            <person name="Cohen L."/>
        </authorList>
    </citation>
    <scope>NUCLEOTIDE SEQUENCE</scope>
    <source>
        <strain evidence="1">CCMP3105</strain>
    </source>
</reference>
<dbReference type="AlphaFoldDB" id="A0A7S4SU06"/>
<name>A0A7S4SU06_9DINO</name>